<evidence type="ECO:0000313" key="3">
    <source>
        <dbReference type="Proteomes" id="UP000299102"/>
    </source>
</evidence>
<sequence>MDSCLYDLKEYECGLEMNELSIKCFLFADDQVVLVPSACEQQEVVNKMNDSVKKKGIKVNVSKTKMMAFERGESTIECDLVIEGEKVEQVKEFVYFGSLFTNDDKHDRDIERRMMREIK</sequence>
<proteinExistence type="predicted"/>
<dbReference type="EMBL" id="BGZK01001790">
    <property type="protein sequence ID" value="GBP86364.1"/>
    <property type="molecule type" value="Genomic_DNA"/>
</dbReference>
<dbReference type="InterPro" id="IPR000477">
    <property type="entry name" value="RT_dom"/>
</dbReference>
<comment type="caution">
    <text evidence="2">The sequence shown here is derived from an EMBL/GenBank/DDBJ whole genome shotgun (WGS) entry which is preliminary data.</text>
</comment>
<reference evidence="2 3" key="1">
    <citation type="journal article" date="2019" name="Commun. Biol.">
        <title>The bagworm genome reveals a unique fibroin gene that provides high tensile strength.</title>
        <authorList>
            <person name="Kono N."/>
            <person name="Nakamura H."/>
            <person name="Ohtoshi R."/>
            <person name="Tomita M."/>
            <person name="Numata K."/>
            <person name="Arakawa K."/>
        </authorList>
    </citation>
    <scope>NUCLEOTIDE SEQUENCE [LARGE SCALE GENOMIC DNA]</scope>
</reference>
<protein>
    <recommendedName>
        <fullName evidence="1">Reverse transcriptase domain-containing protein</fullName>
    </recommendedName>
</protein>
<gene>
    <name evidence="2" type="ORF">EVAR_62726_1</name>
</gene>
<name>A0A4C1ZGX9_EUMVA</name>
<keyword evidence="3" id="KW-1185">Reference proteome</keyword>
<accession>A0A4C1ZGX9</accession>
<dbReference type="PANTHER" id="PTHR47027">
    <property type="entry name" value="REVERSE TRANSCRIPTASE DOMAIN-CONTAINING PROTEIN"/>
    <property type="match status" value="1"/>
</dbReference>
<dbReference type="OrthoDB" id="425681at2759"/>
<organism evidence="2 3">
    <name type="scientific">Eumeta variegata</name>
    <name type="common">Bagworm moth</name>
    <name type="synonym">Eumeta japonica</name>
    <dbReference type="NCBI Taxonomy" id="151549"/>
    <lineage>
        <taxon>Eukaryota</taxon>
        <taxon>Metazoa</taxon>
        <taxon>Ecdysozoa</taxon>
        <taxon>Arthropoda</taxon>
        <taxon>Hexapoda</taxon>
        <taxon>Insecta</taxon>
        <taxon>Pterygota</taxon>
        <taxon>Neoptera</taxon>
        <taxon>Endopterygota</taxon>
        <taxon>Lepidoptera</taxon>
        <taxon>Glossata</taxon>
        <taxon>Ditrysia</taxon>
        <taxon>Tineoidea</taxon>
        <taxon>Psychidae</taxon>
        <taxon>Oiketicinae</taxon>
        <taxon>Eumeta</taxon>
    </lineage>
</organism>
<feature type="domain" description="Reverse transcriptase" evidence="1">
    <location>
        <begin position="12"/>
        <end position="97"/>
    </location>
</feature>
<dbReference type="STRING" id="151549.A0A4C1ZGX9"/>
<dbReference type="Proteomes" id="UP000299102">
    <property type="component" value="Unassembled WGS sequence"/>
</dbReference>
<dbReference type="AlphaFoldDB" id="A0A4C1ZGX9"/>
<evidence type="ECO:0000313" key="2">
    <source>
        <dbReference type="EMBL" id="GBP86364.1"/>
    </source>
</evidence>
<dbReference type="PANTHER" id="PTHR47027:SF20">
    <property type="entry name" value="REVERSE TRANSCRIPTASE-LIKE PROTEIN WITH RNA-DIRECTED DNA POLYMERASE DOMAIN"/>
    <property type="match status" value="1"/>
</dbReference>
<evidence type="ECO:0000259" key="1">
    <source>
        <dbReference type="Pfam" id="PF00078"/>
    </source>
</evidence>
<dbReference type="Pfam" id="PF00078">
    <property type="entry name" value="RVT_1"/>
    <property type="match status" value="1"/>
</dbReference>